<dbReference type="RefSeq" id="WP_170850563.1">
    <property type="nucleotide sequence ID" value="NZ_CATLQZ010000010.1"/>
</dbReference>
<sequence length="53" mass="5360">MDIITVSYYALVCGALGLAGPRLGRPLIRLGIGGIVGILAATLLPTVRLGLGL</sequence>
<dbReference type="Proteomes" id="UP000182932">
    <property type="component" value="Unassembled WGS sequence"/>
</dbReference>
<accession>A0A975WC32</accession>
<feature type="transmembrane region" description="Helical" evidence="1">
    <location>
        <begin position="30"/>
        <end position="51"/>
    </location>
</feature>
<organism evidence="2 3">
    <name type="scientific">Marinovum algicola</name>
    <dbReference type="NCBI Taxonomy" id="42444"/>
    <lineage>
        <taxon>Bacteria</taxon>
        <taxon>Pseudomonadati</taxon>
        <taxon>Pseudomonadota</taxon>
        <taxon>Alphaproteobacteria</taxon>
        <taxon>Rhodobacterales</taxon>
        <taxon>Roseobacteraceae</taxon>
        <taxon>Marinovum</taxon>
    </lineage>
</organism>
<keyword evidence="1" id="KW-0812">Transmembrane</keyword>
<dbReference type="EMBL" id="FNYY01000012">
    <property type="protein sequence ID" value="SEJ85970.1"/>
    <property type="molecule type" value="Genomic_DNA"/>
</dbReference>
<dbReference type="AlphaFoldDB" id="A0A975WC32"/>
<evidence type="ECO:0000256" key="1">
    <source>
        <dbReference type="SAM" id="Phobius"/>
    </source>
</evidence>
<evidence type="ECO:0000313" key="2">
    <source>
        <dbReference type="EMBL" id="SEJ85970.1"/>
    </source>
</evidence>
<keyword evidence="1" id="KW-0472">Membrane</keyword>
<comment type="caution">
    <text evidence="2">The sequence shown here is derived from an EMBL/GenBank/DDBJ whole genome shotgun (WGS) entry which is preliminary data.</text>
</comment>
<dbReference type="GeneID" id="80821451"/>
<keyword evidence="3" id="KW-1185">Reference proteome</keyword>
<feature type="transmembrane region" description="Helical" evidence="1">
    <location>
        <begin position="6"/>
        <end position="23"/>
    </location>
</feature>
<gene>
    <name evidence="2" type="ORF">SAMN04487940_11221</name>
</gene>
<reference evidence="2 3" key="1">
    <citation type="submission" date="2016-10" db="EMBL/GenBank/DDBJ databases">
        <authorList>
            <person name="Varghese N."/>
            <person name="Submissions S."/>
        </authorList>
    </citation>
    <scope>NUCLEOTIDE SEQUENCE [LARGE SCALE GENOMIC DNA]</scope>
    <source>
        <strain evidence="2 3">FF3</strain>
    </source>
</reference>
<protein>
    <submittedName>
        <fullName evidence="2">Uncharacterized protein</fullName>
    </submittedName>
</protein>
<name>A0A975WC32_9RHOB</name>
<evidence type="ECO:0000313" key="3">
    <source>
        <dbReference type="Proteomes" id="UP000182932"/>
    </source>
</evidence>
<keyword evidence="1" id="KW-1133">Transmembrane helix</keyword>
<proteinExistence type="predicted"/>